<sequence>MYIYGVPGRTMQHFCAPGIALLATDGHQFILEEIPDWSTAELVVNGKTVFHCNMNDLDFGDCVFPPLGGDGKLHPLCGEARIAALNAY</sequence>
<evidence type="ECO:0000256" key="1">
    <source>
        <dbReference type="ARBA" id="ARBA00009973"/>
    </source>
</evidence>
<reference evidence="2" key="3">
    <citation type="submission" date="2025-09" db="UniProtKB">
        <authorList>
            <consortium name="Ensembl"/>
        </authorList>
    </citation>
    <scope>IDENTIFICATION</scope>
</reference>
<dbReference type="AlphaFoldDB" id="A0A8C6JBS1"/>
<protein>
    <submittedName>
        <fullName evidence="2">Uncharacterized protein</fullName>
    </submittedName>
</protein>
<dbReference type="Ensembl" id="ENSMUNT00000011818.2">
    <property type="protein sequence ID" value="ENSMUNP00000010228.1"/>
    <property type="gene ID" value="ENSMUNG00000008087.2"/>
</dbReference>
<proteinExistence type="inferred from homology"/>
<dbReference type="PANTHER" id="PTHR28448">
    <property type="entry name" value="UPF0728 PROTEIN C10ORF53"/>
    <property type="match status" value="1"/>
</dbReference>
<reference evidence="2" key="1">
    <citation type="submission" date="2020-03" db="EMBL/GenBank/DDBJ databases">
        <title>Melopsittacus undulatus (budgerigar) genome, bMelUnd1, maternal haplotype with Z.</title>
        <authorList>
            <person name="Gedman G."/>
            <person name="Mountcastle J."/>
            <person name="Haase B."/>
            <person name="Formenti G."/>
            <person name="Wright T."/>
            <person name="Apodaca J."/>
            <person name="Pelan S."/>
            <person name="Chow W."/>
            <person name="Rhie A."/>
            <person name="Howe K."/>
            <person name="Fedrigo O."/>
            <person name="Jarvis E.D."/>
        </authorList>
    </citation>
    <scope>NUCLEOTIDE SEQUENCE [LARGE SCALE GENOMIC DNA]</scope>
</reference>
<evidence type="ECO:0000313" key="2">
    <source>
        <dbReference type="Ensembl" id="ENSMUNP00000010228.1"/>
    </source>
</evidence>
<comment type="similarity">
    <text evidence="1">Belongs to the UPF0728 family.</text>
</comment>
<accession>A0A8C6JBS1</accession>
<evidence type="ECO:0000313" key="3">
    <source>
        <dbReference type="Proteomes" id="UP000694405"/>
    </source>
</evidence>
<name>A0A8C6JBS1_MELUD</name>
<dbReference type="OMA" id="VEHRTYR"/>
<dbReference type="Proteomes" id="UP000694405">
    <property type="component" value="Chromosome 4"/>
</dbReference>
<keyword evidence="3" id="KW-1185">Reference proteome</keyword>
<organism evidence="2 3">
    <name type="scientific">Melopsittacus undulatus</name>
    <name type="common">Budgerigar</name>
    <name type="synonym">Psittacus undulatus</name>
    <dbReference type="NCBI Taxonomy" id="13146"/>
    <lineage>
        <taxon>Eukaryota</taxon>
        <taxon>Metazoa</taxon>
        <taxon>Chordata</taxon>
        <taxon>Craniata</taxon>
        <taxon>Vertebrata</taxon>
        <taxon>Euteleostomi</taxon>
        <taxon>Archelosauria</taxon>
        <taxon>Archosauria</taxon>
        <taxon>Dinosauria</taxon>
        <taxon>Saurischia</taxon>
        <taxon>Theropoda</taxon>
        <taxon>Coelurosauria</taxon>
        <taxon>Aves</taxon>
        <taxon>Neognathae</taxon>
        <taxon>Neoaves</taxon>
        <taxon>Telluraves</taxon>
        <taxon>Australaves</taxon>
        <taxon>Psittaciformes</taxon>
        <taxon>Psittaculidae</taxon>
        <taxon>Melopsittacus</taxon>
    </lineage>
</organism>
<dbReference type="PANTHER" id="PTHR28448:SF1">
    <property type="entry name" value="UPF0728 PROTEIN C10ORF53"/>
    <property type="match status" value="1"/>
</dbReference>
<reference evidence="2" key="2">
    <citation type="submission" date="2025-08" db="UniProtKB">
        <authorList>
            <consortium name="Ensembl"/>
        </authorList>
    </citation>
    <scope>IDENTIFICATION</scope>
</reference>
<dbReference type="Pfam" id="PF15092">
    <property type="entry name" value="UPF0728"/>
    <property type="match status" value="1"/>
</dbReference>
<dbReference type="InterPro" id="IPR027885">
    <property type="entry name" value="UPF0728"/>
</dbReference>